<keyword evidence="3" id="KW-1185">Reference proteome</keyword>
<sequence>MTTPQPFPLHAGVDRSSGTEFDMRLAETLDLARVTAALGSHLPGEVVAALLRSPRLRTRTLALIFQDRMGPASDDWLKNPIVACLLDGPATRRRLAGLCGAMMHARTIRMVVDARALRDMIARLDLSHAMLRFALKEGNATPAGIALSQGCDPVEDILASGWQVLATWRERVPRGLAGRLSLVFPEGHAFNNPGDPAVGARAPDVAGRAAGFLQTAAESPPPPPASAIPAAAASGVAADGEGAGAGAGPAP</sequence>
<gene>
    <name evidence="2" type="ORF">NJQ99_10325</name>
</gene>
<dbReference type="InterPro" id="IPR009510">
    <property type="entry name" value="T3SS_K"/>
</dbReference>
<evidence type="ECO:0000313" key="2">
    <source>
        <dbReference type="EMBL" id="MCP1336804.1"/>
    </source>
</evidence>
<protein>
    <submittedName>
        <fullName evidence="2">Uncharacterized protein</fullName>
    </submittedName>
</protein>
<evidence type="ECO:0000313" key="3">
    <source>
        <dbReference type="Proteomes" id="UP001055804"/>
    </source>
</evidence>
<accession>A0A9J6P9X3</accession>
<dbReference type="EMBL" id="JAMZFT010000002">
    <property type="protein sequence ID" value="MCP1336804.1"/>
    <property type="molecule type" value="Genomic_DNA"/>
</dbReference>
<dbReference type="Pfam" id="PF06578">
    <property type="entry name" value="YscK"/>
    <property type="match status" value="1"/>
</dbReference>
<feature type="compositionally biased region" description="Gly residues" evidence="1">
    <location>
        <begin position="241"/>
        <end position="251"/>
    </location>
</feature>
<feature type="compositionally biased region" description="Low complexity" evidence="1">
    <location>
        <begin position="227"/>
        <end position="240"/>
    </location>
</feature>
<dbReference type="Proteomes" id="UP001055804">
    <property type="component" value="Unassembled WGS sequence"/>
</dbReference>
<reference evidence="2" key="1">
    <citation type="submission" date="2022-06" db="EMBL/GenBank/DDBJ databases">
        <title>Isolation and Genomics of Futiania mangrovii gen. nov., sp. nov., a Rare and Metabolically-versatile member in the Class Alphaproteobacteria.</title>
        <authorList>
            <person name="Liu L."/>
            <person name="Huang W.-C."/>
            <person name="Pan J."/>
            <person name="Li J."/>
            <person name="Huang Y."/>
            <person name="Du H."/>
            <person name="Liu Y."/>
            <person name="Li M."/>
        </authorList>
    </citation>
    <scope>NUCLEOTIDE SEQUENCE</scope>
    <source>
        <strain evidence="2">FT118</strain>
    </source>
</reference>
<name>A0A9J6P9X3_9PROT</name>
<evidence type="ECO:0000256" key="1">
    <source>
        <dbReference type="SAM" id="MobiDB-lite"/>
    </source>
</evidence>
<dbReference type="RefSeq" id="WP_269332750.1">
    <property type="nucleotide sequence ID" value="NZ_JAMZFT010000002.1"/>
</dbReference>
<proteinExistence type="predicted"/>
<comment type="caution">
    <text evidence="2">The sequence shown here is derived from an EMBL/GenBank/DDBJ whole genome shotgun (WGS) entry which is preliminary data.</text>
</comment>
<dbReference type="AlphaFoldDB" id="A0A9J6P9X3"/>
<organism evidence="2 3">
    <name type="scientific">Futiania mangrovi</name>
    <dbReference type="NCBI Taxonomy" id="2959716"/>
    <lineage>
        <taxon>Bacteria</taxon>
        <taxon>Pseudomonadati</taxon>
        <taxon>Pseudomonadota</taxon>
        <taxon>Alphaproteobacteria</taxon>
        <taxon>Futianiales</taxon>
        <taxon>Futianiaceae</taxon>
        <taxon>Futiania</taxon>
    </lineage>
</organism>
<feature type="region of interest" description="Disordered" evidence="1">
    <location>
        <begin position="211"/>
        <end position="251"/>
    </location>
</feature>